<proteinExistence type="predicted"/>
<organism evidence="2">
    <name type="scientific">Sulfolobus acidocaldarius Ron12/I</name>
    <dbReference type="NCBI Taxonomy" id="1028567"/>
    <lineage>
        <taxon>Archaea</taxon>
        <taxon>Thermoproteota</taxon>
        <taxon>Thermoprotei</taxon>
        <taxon>Sulfolobales</taxon>
        <taxon>Sulfolobaceae</taxon>
        <taxon>Sulfolobus</taxon>
    </lineage>
</organism>
<dbReference type="Proteomes" id="UP000011280">
    <property type="component" value="Chromosome"/>
</dbReference>
<dbReference type="KEGG" id="sacr:SacRon12I_08390"/>
<reference evidence="1 2" key="1">
    <citation type="journal article" date="2012" name="ISME J.">
        <title>Genomic evidence of rapid, global-scale gene flow in a Sulfolobus species.</title>
        <authorList>
            <person name="Mao D."/>
            <person name="Grogan D."/>
        </authorList>
    </citation>
    <scope>NUCLEOTIDE SEQUENCE [LARGE SCALE GENOMIC DNA]</scope>
    <source>
        <strain evidence="1 2">Ron12/I</strain>
    </source>
</reference>
<gene>
    <name evidence="1" type="ORF">SacRon12I_08390</name>
</gene>
<dbReference type="AlphaFoldDB" id="M1J385"/>
<dbReference type="EMBL" id="CP002818">
    <property type="protein sequence ID" value="AGE73909.1"/>
    <property type="molecule type" value="Genomic_DNA"/>
</dbReference>
<evidence type="ECO:0000313" key="2">
    <source>
        <dbReference type="Proteomes" id="UP000011280"/>
    </source>
</evidence>
<name>M1J385_9CREN</name>
<accession>M1J385</accession>
<dbReference type="HOGENOM" id="CLU_2461917_0_0_2"/>
<sequence length="88" mass="9988">MITVSTFEAELYNRLNAKNPSPSSDAIGTKIDARTTVGIFKTVDRETNELTKKFDIIKSIIAPILKRRIVFLTLNSRLTYTLLPLYLL</sequence>
<protein>
    <submittedName>
        <fullName evidence="1">Uncharacterized protein</fullName>
    </submittedName>
</protein>
<evidence type="ECO:0000313" key="1">
    <source>
        <dbReference type="EMBL" id="AGE73909.1"/>
    </source>
</evidence>